<evidence type="ECO:0000313" key="2">
    <source>
        <dbReference type="Proteomes" id="UP000076959"/>
    </source>
</evidence>
<proteinExistence type="predicted"/>
<organism evidence="1 2">
    <name type="scientific">Bradyrhizobium centrolobii</name>
    <dbReference type="NCBI Taxonomy" id="1505087"/>
    <lineage>
        <taxon>Bacteria</taxon>
        <taxon>Pseudomonadati</taxon>
        <taxon>Pseudomonadota</taxon>
        <taxon>Alphaproteobacteria</taxon>
        <taxon>Hyphomicrobiales</taxon>
        <taxon>Nitrobacteraceae</taxon>
        <taxon>Bradyrhizobium</taxon>
    </lineage>
</organism>
<name>A0A176YLE4_9BRAD</name>
<comment type="caution">
    <text evidence="1">The sequence shown here is derived from an EMBL/GenBank/DDBJ whole genome shotgun (WGS) entry which is preliminary data.</text>
</comment>
<dbReference type="Proteomes" id="UP000076959">
    <property type="component" value="Unassembled WGS sequence"/>
</dbReference>
<sequence>MRFRGADGRQRLVAVDIRPDSGDFSIETIVEKYRSAGCTQIQNEQIERCLVIARTDWFSYDAQKGLFDRAGFDTFDVLAITQVITC</sequence>
<dbReference type="EMBL" id="LUUB01000069">
    <property type="protein sequence ID" value="OAF07404.1"/>
    <property type="molecule type" value="Genomic_DNA"/>
</dbReference>
<evidence type="ECO:0000313" key="1">
    <source>
        <dbReference type="EMBL" id="OAF07404.1"/>
    </source>
</evidence>
<protein>
    <submittedName>
        <fullName evidence="1">Uncharacterized protein</fullName>
    </submittedName>
</protein>
<gene>
    <name evidence="1" type="ORF">AYJ54_17730</name>
</gene>
<accession>A0A176YLE4</accession>
<keyword evidence="2" id="KW-1185">Reference proteome</keyword>
<reference evidence="1 2" key="1">
    <citation type="submission" date="2016-03" db="EMBL/GenBank/DDBJ databases">
        <title>Draft Genome Sequence of the Strain BR 10245 (Bradyrhizobium sp.) isolated from nodules of Centrolobium paraense.</title>
        <authorList>
            <person name="Simoes-Araujo J.L.Sr."/>
            <person name="Barauna A.C."/>
            <person name="Silva K."/>
            <person name="Zilli J.E."/>
        </authorList>
    </citation>
    <scope>NUCLEOTIDE SEQUENCE [LARGE SCALE GENOMIC DNA]</scope>
    <source>
        <strain evidence="1 2">BR 10245</strain>
    </source>
</reference>
<dbReference type="AlphaFoldDB" id="A0A176YLE4"/>